<dbReference type="EMBL" id="CP144750">
    <property type="protein sequence ID" value="WVZ79964.1"/>
    <property type="molecule type" value="Genomic_DNA"/>
</dbReference>
<feature type="domain" description="No apical meristem-associated C-terminal" evidence="2">
    <location>
        <begin position="239"/>
        <end position="336"/>
    </location>
</feature>
<name>A0AAQ3TT18_PASNO</name>
<sequence>MLDRDINVLLVRIDIHVDRSLIDSDTPVAKTAAHKDRLPLAPAFDVVHVVHDVVHRCQPKLLTQDANDVCTPIKCGWLCVAKEEASHLPQHHSESPHAVRMQQPPLPHAACNCLAASAVSPQVHMQRFHGMFPAREGYFSNLLNEENPNMLFDDFSGPPEDHSSPVVASTPWCMARRHVVHSGREFMISSTSTRTSSISHRWAYIQENVNKFCGCLSRIEDRRQSGVTFQDKSEDSDNKSFQFMHCWNELRNQPKWHEKRRQIDAIKQAPNKKSKVKKNSSPGTATTTIPDSSRIDILENALRKMQETNCIATRDWGEAYKEARIFGEKKEFDAEKEKKKEERFNQSYELELRYTSVLDRAVNGGGK</sequence>
<gene>
    <name evidence="3" type="ORF">U9M48_027486</name>
</gene>
<dbReference type="PANTHER" id="PTHR45125">
    <property type="entry name" value="F21J9.4-RELATED"/>
    <property type="match status" value="1"/>
</dbReference>
<proteinExistence type="predicted"/>
<dbReference type="InterPro" id="IPR029466">
    <property type="entry name" value="NAM-associated_C"/>
</dbReference>
<evidence type="ECO:0000313" key="4">
    <source>
        <dbReference type="Proteomes" id="UP001341281"/>
    </source>
</evidence>
<reference evidence="3 4" key="1">
    <citation type="submission" date="2024-02" db="EMBL/GenBank/DDBJ databases">
        <title>High-quality chromosome-scale genome assembly of Pensacola bahiagrass (Paspalum notatum Flugge var. saurae).</title>
        <authorList>
            <person name="Vega J.M."/>
            <person name="Podio M."/>
            <person name="Orjuela J."/>
            <person name="Siena L.A."/>
            <person name="Pessino S.C."/>
            <person name="Combes M.C."/>
            <person name="Mariac C."/>
            <person name="Albertini E."/>
            <person name="Pupilli F."/>
            <person name="Ortiz J.P.A."/>
            <person name="Leblanc O."/>
        </authorList>
    </citation>
    <scope>NUCLEOTIDE SEQUENCE [LARGE SCALE GENOMIC DNA]</scope>
    <source>
        <strain evidence="3">R1</strain>
        <tissue evidence="3">Leaf</tissue>
    </source>
</reference>
<dbReference type="PANTHER" id="PTHR45125:SF51">
    <property type="entry name" value="F21J9.4-RELATED"/>
    <property type="match status" value="1"/>
</dbReference>
<feature type="compositionally biased region" description="Polar residues" evidence="1">
    <location>
        <begin position="282"/>
        <end position="291"/>
    </location>
</feature>
<keyword evidence="4" id="KW-1185">Reference proteome</keyword>
<organism evidence="3 4">
    <name type="scientific">Paspalum notatum var. saurae</name>
    <dbReference type="NCBI Taxonomy" id="547442"/>
    <lineage>
        <taxon>Eukaryota</taxon>
        <taxon>Viridiplantae</taxon>
        <taxon>Streptophyta</taxon>
        <taxon>Embryophyta</taxon>
        <taxon>Tracheophyta</taxon>
        <taxon>Spermatophyta</taxon>
        <taxon>Magnoliopsida</taxon>
        <taxon>Liliopsida</taxon>
        <taxon>Poales</taxon>
        <taxon>Poaceae</taxon>
        <taxon>PACMAD clade</taxon>
        <taxon>Panicoideae</taxon>
        <taxon>Andropogonodae</taxon>
        <taxon>Paspaleae</taxon>
        <taxon>Paspalinae</taxon>
        <taxon>Paspalum</taxon>
    </lineage>
</organism>
<dbReference type="Proteomes" id="UP001341281">
    <property type="component" value="Chromosome 06"/>
</dbReference>
<protein>
    <recommendedName>
        <fullName evidence="2">No apical meristem-associated C-terminal domain-containing protein</fullName>
    </recommendedName>
</protein>
<evidence type="ECO:0000256" key="1">
    <source>
        <dbReference type="SAM" id="MobiDB-lite"/>
    </source>
</evidence>
<dbReference type="AlphaFoldDB" id="A0AAQ3TT18"/>
<feature type="region of interest" description="Disordered" evidence="1">
    <location>
        <begin position="267"/>
        <end position="292"/>
    </location>
</feature>
<accession>A0AAQ3TT18</accession>
<evidence type="ECO:0000259" key="2">
    <source>
        <dbReference type="Pfam" id="PF14303"/>
    </source>
</evidence>
<evidence type="ECO:0000313" key="3">
    <source>
        <dbReference type="EMBL" id="WVZ79964.1"/>
    </source>
</evidence>
<dbReference type="Pfam" id="PF14303">
    <property type="entry name" value="NAM-associated"/>
    <property type="match status" value="1"/>
</dbReference>